<dbReference type="PANTHER" id="PTHR35806">
    <property type="entry name" value="OXALOACETATE DECARBOXYLASE BETA CHAIN 2"/>
    <property type="match status" value="1"/>
</dbReference>
<feature type="transmembrane region" description="Helical" evidence="13">
    <location>
        <begin position="48"/>
        <end position="67"/>
    </location>
</feature>
<evidence type="ECO:0000256" key="8">
    <source>
        <dbReference type="ARBA" id="ARBA00022692"/>
    </source>
</evidence>
<sequence>MLQQLFTVFPGIATMFLQEPSIAFARVFLIVAGFFLAVLGFKRTLEPLIMVPMGVAMMCVNAGVMFLEGNHIGTLMLDPMITDPVKLVNDMQIYFLQPVYNFTFSNSLVACMLFFGIGSMSDISFILVRPWAVMTCAIFAEMGTFVTLVIGYYAGLTPGEAAAVGTIGGADGPMVLFASLMMAKHLFVPISVIAYLYLSLTYAGYPYLMKAMVPKKYRGLEVELEFPDVSQKAKFVFTIVSAALLCLLLPVASPLILSFFLGIAIKEAEIEVYQDLLEKTVTYMSTLMLGLVLGVLCEASTLLDSRVLILLVLGITALLVSGIGGLLGGWVVYFLSKKPFNPLVGIAGISCVPTTAKLAQKIAGAENPYAMIFPVAMGASICGVIVSAIAVGIFASTITLVAAH</sequence>
<dbReference type="GO" id="GO:0016829">
    <property type="term" value="F:lyase activity"/>
    <property type="evidence" value="ECO:0007669"/>
    <property type="project" value="InterPro"/>
</dbReference>
<dbReference type="InterPro" id="IPR017558">
    <property type="entry name" value="Malonate_biotin"/>
</dbReference>
<dbReference type="PANTHER" id="PTHR35806:SF1">
    <property type="entry name" value="OXALOACETATE DECARBOXYLASE BETA CHAIN 2"/>
    <property type="match status" value="1"/>
</dbReference>
<comment type="similarity">
    <text evidence="4">Belongs to the GcdB/MmdB/OadB family.</text>
</comment>
<dbReference type="Pfam" id="PF03977">
    <property type="entry name" value="OAD_beta"/>
    <property type="match status" value="1"/>
</dbReference>
<keyword evidence="10 13" id="KW-1133">Transmembrane helix</keyword>
<dbReference type="AlphaFoldDB" id="A0A0D7EN05"/>
<comment type="function">
    <text evidence="2">Catalyzes the decarboxylation of oxaloacetate coupled to Na(+) translocation.</text>
</comment>
<reference evidence="14 15" key="1">
    <citation type="submission" date="2014-11" db="EMBL/GenBank/DDBJ databases">
        <title>Genomics and ecophysiology of heterotrophic nitrogen fixing bacteria isolated from estuarine surface water.</title>
        <authorList>
            <person name="Bentzon-Tilia M."/>
            <person name="Severin I."/>
            <person name="Hansen L.H."/>
            <person name="Riemann L."/>
        </authorList>
    </citation>
    <scope>NUCLEOTIDE SEQUENCE [LARGE SCALE GENOMIC DNA]</scope>
    <source>
        <strain evidence="14 15">BAL398</strain>
    </source>
</reference>
<comment type="subunit">
    <text evidence="5">Heterotrimer of an alpha, a beta and a gamma subunit.</text>
</comment>
<dbReference type="GO" id="GO:0005886">
    <property type="term" value="C:plasma membrane"/>
    <property type="evidence" value="ECO:0007669"/>
    <property type="project" value="UniProtKB-SubCell"/>
</dbReference>
<proteinExistence type="inferred from homology"/>
<dbReference type="GO" id="GO:0006814">
    <property type="term" value="P:sodium ion transport"/>
    <property type="evidence" value="ECO:0007669"/>
    <property type="project" value="InterPro"/>
</dbReference>
<dbReference type="EMBL" id="JXXE01000333">
    <property type="protein sequence ID" value="KIZ40822.1"/>
    <property type="molecule type" value="Genomic_DNA"/>
</dbReference>
<comment type="subcellular location">
    <subcellularLocation>
        <location evidence="3">Cell membrane</location>
        <topology evidence="3">Multi-pass membrane protein</topology>
    </subcellularLocation>
</comment>
<feature type="transmembrane region" description="Helical" evidence="13">
    <location>
        <begin position="307"/>
        <end position="334"/>
    </location>
</feature>
<dbReference type="Proteomes" id="UP000032515">
    <property type="component" value="Unassembled WGS sequence"/>
</dbReference>
<feature type="transmembrane region" description="Helical" evidence="13">
    <location>
        <begin position="281"/>
        <end position="300"/>
    </location>
</feature>
<organism evidence="14 15">
    <name type="scientific">Rhodopseudomonas palustris</name>
    <dbReference type="NCBI Taxonomy" id="1076"/>
    <lineage>
        <taxon>Bacteria</taxon>
        <taxon>Pseudomonadati</taxon>
        <taxon>Pseudomonadota</taxon>
        <taxon>Alphaproteobacteria</taxon>
        <taxon>Hyphomicrobiales</taxon>
        <taxon>Nitrobacteraceae</taxon>
        <taxon>Rhodopseudomonas</taxon>
    </lineage>
</organism>
<evidence type="ECO:0000256" key="7">
    <source>
        <dbReference type="ARBA" id="ARBA00022475"/>
    </source>
</evidence>
<comment type="cofactor">
    <cofactor evidence="1">
        <name>Na(+)</name>
        <dbReference type="ChEBI" id="CHEBI:29101"/>
    </cofactor>
</comment>
<feature type="transmembrane region" description="Helical" evidence="13">
    <location>
        <begin position="131"/>
        <end position="154"/>
    </location>
</feature>
<dbReference type="GO" id="GO:0015451">
    <property type="term" value="F:decarboxylation-driven active transmembrane transporter activity"/>
    <property type="evidence" value="ECO:0007669"/>
    <property type="project" value="UniProtKB-EC"/>
</dbReference>
<dbReference type="RefSeq" id="WP_044413331.1">
    <property type="nucleotide sequence ID" value="NZ_JXXE01000333.1"/>
</dbReference>
<comment type="caution">
    <text evidence="14">The sequence shown here is derived from an EMBL/GenBank/DDBJ whole genome shotgun (WGS) entry which is preliminary data.</text>
</comment>
<evidence type="ECO:0000256" key="13">
    <source>
        <dbReference type="SAM" id="Phobius"/>
    </source>
</evidence>
<dbReference type="EC" id="7.2.4.2" evidence="6"/>
<feature type="transmembrane region" description="Helical" evidence="13">
    <location>
        <begin position="99"/>
        <end position="119"/>
    </location>
</feature>
<evidence type="ECO:0000313" key="15">
    <source>
        <dbReference type="Proteomes" id="UP000032515"/>
    </source>
</evidence>
<feature type="transmembrane region" description="Helical" evidence="13">
    <location>
        <begin position="20"/>
        <end position="41"/>
    </location>
</feature>
<keyword evidence="8 13" id="KW-0812">Transmembrane</keyword>
<name>A0A0D7EN05_RHOPL</name>
<evidence type="ECO:0000256" key="11">
    <source>
        <dbReference type="ARBA" id="ARBA00023136"/>
    </source>
</evidence>
<dbReference type="OrthoDB" id="9783838at2"/>
<dbReference type="NCBIfam" id="TIGR03136">
    <property type="entry name" value="malonate_biotin"/>
    <property type="match status" value="1"/>
</dbReference>
<evidence type="ECO:0000313" key="14">
    <source>
        <dbReference type="EMBL" id="KIZ40822.1"/>
    </source>
</evidence>
<feature type="transmembrane region" description="Helical" evidence="13">
    <location>
        <begin position="186"/>
        <end position="208"/>
    </location>
</feature>
<accession>A0A0D7EN05</accession>
<evidence type="ECO:0000256" key="10">
    <source>
        <dbReference type="ARBA" id="ARBA00022989"/>
    </source>
</evidence>
<evidence type="ECO:0000256" key="6">
    <source>
        <dbReference type="ARBA" id="ARBA00011957"/>
    </source>
</evidence>
<dbReference type="InterPro" id="IPR005661">
    <property type="entry name" value="OadB_MmdB"/>
</dbReference>
<keyword evidence="7" id="KW-1003">Cell membrane</keyword>
<keyword evidence="11 13" id="KW-0472">Membrane</keyword>
<comment type="catalytic activity">
    <reaction evidence="12">
        <text>oxaloacetate + 2 Na(+)(in) + H(+) = pyruvate + 2 Na(+)(out) + CO2</text>
        <dbReference type="Rhea" id="RHEA:57724"/>
        <dbReference type="ChEBI" id="CHEBI:15361"/>
        <dbReference type="ChEBI" id="CHEBI:15378"/>
        <dbReference type="ChEBI" id="CHEBI:16452"/>
        <dbReference type="ChEBI" id="CHEBI:16526"/>
        <dbReference type="ChEBI" id="CHEBI:29101"/>
        <dbReference type="EC" id="7.2.4.2"/>
    </reaction>
</comment>
<evidence type="ECO:0000256" key="2">
    <source>
        <dbReference type="ARBA" id="ARBA00003002"/>
    </source>
</evidence>
<keyword evidence="9" id="KW-1278">Translocase</keyword>
<evidence type="ECO:0000256" key="12">
    <source>
        <dbReference type="ARBA" id="ARBA00048176"/>
    </source>
</evidence>
<evidence type="ECO:0000256" key="3">
    <source>
        <dbReference type="ARBA" id="ARBA00004651"/>
    </source>
</evidence>
<evidence type="ECO:0000256" key="9">
    <source>
        <dbReference type="ARBA" id="ARBA00022967"/>
    </source>
</evidence>
<gene>
    <name evidence="14" type="ORF">OO17_16655</name>
</gene>
<feature type="transmembrane region" description="Helical" evidence="13">
    <location>
        <begin position="235"/>
        <end position="261"/>
    </location>
</feature>
<evidence type="ECO:0000256" key="5">
    <source>
        <dbReference type="ARBA" id="ARBA00011869"/>
    </source>
</evidence>
<dbReference type="PATRIC" id="fig|1076.23.peg.3571"/>
<evidence type="ECO:0000256" key="1">
    <source>
        <dbReference type="ARBA" id="ARBA00001959"/>
    </source>
</evidence>
<feature type="transmembrane region" description="Helical" evidence="13">
    <location>
        <begin position="371"/>
        <end position="403"/>
    </location>
</feature>
<evidence type="ECO:0000256" key="4">
    <source>
        <dbReference type="ARBA" id="ARBA00010924"/>
    </source>
</evidence>
<protein>
    <recommendedName>
        <fullName evidence="6">oxaloacetate decarboxylase (Na(+) extruding)</fullName>
        <ecNumber evidence="6">7.2.4.2</ecNumber>
    </recommendedName>
</protein>